<dbReference type="RefSeq" id="WP_308481475.1">
    <property type="nucleotide sequence ID" value="NZ_OY726397.1"/>
</dbReference>
<evidence type="ECO:0000313" key="3">
    <source>
        <dbReference type="EMBL" id="CAJ1498656.1"/>
    </source>
</evidence>
<dbReference type="Proteomes" id="UP001190465">
    <property type="component" value="Chromosome"/>
</dbReference>
<evidence type="ECO:0000256" key="2">
    <source>
        <dbReference type="SAM" id="SignalP"/>
    </source>
</evidence>
<reference evidence="3 4" key="1">
    <citation type="submission" date="2023-08" db="EMBL/GenBank/DDBJ databases">
        <authorList>
            <person name="Folkvardsen B D."/>
            <person name="Norman A."/>
        </authorList>
    </citation>
    <scope>NUCLEOTIDE SEQUENCE [LARGE SCALE GENOMIC DNA]</scope>
    <source>
        <strain evidence="3 4">Mu0053</strain>
    </source>
</reference>
<dbReference type="EMBL" id="OY726397">
    <property type="protein sequence ID" value="CAJ1498656.1"/>
    <property type="molecule type" value="Genomic_DNA"/>
</dbReference>
<feature type="transmembrane region" description="Helical" evidence="1">
    <location>
        <begin position="68"/>
        <end position="85"/>
    </location>
</feature>
<sequence>MRSAGLTATRLHGVSVAACSATVAIAAHSAAGGHPPTGAGLMLVLAASATVGAVSATKNTATGWARHLHLLGFLGLGQLLGHVALSVGGTHAHAPAAALPMLAAHVLAALVCAVLILLSEHLCRVLGSVLRATVWPGWLVVGPGGRVSPAYRFALTAHVLAGGTGNRGPPAVAAA</sequence>
<proteinExistence type="predicted"/>
<protein>
    <submittedName>
        <fullName evidence="3">Uncharacterized protein</fullName>
    </submittedName>
</protein>
<feature type="signal peptide" evidence="2">
    <location>
        <begin position="1"/>
        <end position="26"/>
    </location>
</feature>
<evidence type="ECO:0000256" key="1">
    <source>
        <dbReference type="SAM" id="Phobius"/>
    </source>
</evidence>
<gene>
    <name evidence="3" type="ORF">MU0053_001213</name>
</gene>
<keyword evidence="1" id="KW-0472">Membrane</keyword>
<evidence type="ECO:0000313" key="4">
    <source>
        <dbReference type="Proteomes" id="UP001190465"/>
    </source>
</evidence>
<keyword evidence="4" id="KW-1185">Reference proteome</keyword>
<keyword evidence="1" id="KW-0812">Transmembrane</keyword>
<feature type="transmembrane region" description="Helical" evidence="1">
    <location>
        <begin position="97"/>
        <end position="118"/>
    </location>
</feature>
<keyword evidence="1" id="KW-1133">Transmembrane helix</keyword>
<feature type="transmembrane region" description="Helical" evidence="1">
    <location>
        <begin position="39"/>
        <end position="56"/>
    </location>
</feature>
<organism evidence="3 4">
    <name type="scientific">[Mycobacterium] burgundiense</name>
    <dbReference type="NCBI Taxonomy" id="3064286"/>
    <lineage>
        <taxon>Bacteria</taxon>
        <taxon>Bacillati</taxon>
        <taxon>Actinomycetota</taxon>
        <taxon>Actinomycetes</taxon>
        <taxon>Mycobacteriales</taxon>
        <taxon>Mycobacteriaceae</taxon>
        <taxon>Mycolicibacterium</taxon>
    </lineage>
</organism>
<name>A0ABN9N162_9MYCO</name>
<keyword evidence="2" id="KW-0732">Signal</keyword>
<accession>A0ABN9N162</accession>
<feature type="chain" id="PRO_5046415064" evidence="2">
    <location>
        <begin position="27"/>
        <end position="175"/>
    </location>
</feature>